<feature type="transmembrane region" description="Helical" evidence="6">
    <location>
        <begin position="314"/>
        <end position="340"/>
    </location>
</feature>
<keyword evidence="8" id="KW-1185">Reference proteome</keyword>
<keyword evidence="3 6" id="KW-0812">Transmembrane</keyword>
<gene>
    <name evidence="7" type="ORF">ABZ510_02405</name>
</gene>
<dbReference type="RefSeq" id="WP_356954789.1">
    <property type="nucleotide sequence ID" value="NZ_JBEYBD010000002.1"/>
</dbReference>
<dbReference type="InterPro" id="IPR002549">
    <property type="entry name" value="AI-2E-like"/>
</dbReference>
<feature type="transmembrane region" description="Helical" evidence="6">
    <location>
        <begin position="211"/>
        <end position="244"/>
    </location>
</feature>
<evidence type="ECO:0000256" key="5">
    <source>
        <dbReference type="ARBA" id="ARBA00023136"/>
    </source>
</evidence>
<dbReference type="Pfam" id="PF01594">
    <property type="entry name" value="AI-2E_transport"/>
    <property type="match status" value="1"/>
</dbReference>
<evidence type="ECO:0000256" key="4">
    <source>
        <dbReference type="ARBA" id="ARBA00022989"/>
    </source>
</evidence>
<evidence type="ECO:0000313" key="7">
    <source>
        <dbReference type="EMBL" id="MEU1950686.1"/>
    </source>
</evidence>
<evidence type="ECO:0000313" key="8">
    <source>
        <dbReference type="Proteomes" id="UP001550628"/>
    </source>
</evidence>
<sequence length="375" mass="39974">MPGPDGAARAPENSRPAQWAIPRGLIVLLVAAATVVAVTGAKAFSGVLGPVFLALMFAIAAQPIQTRLQRRGKPAWMGMIAALAVVYLVLLGLVGAMALSAAQLATALPDYSDQFSALFDQLRSLLERFDVDQDRIQQALSGFDFGKLVEVLEGALRELAGVFSNLLFVLALLLFMAFDGMTIGRRMTVVAGMRPDISHALSTFAAGTRKYLIVSTVFGLIVAVLDGVALWLLAVPFPVLWGLLSFITNYIPNIGFVIGLIPPALLALLDGGFSRMVWVIVLYCVFNVVVQSVIQPKFVGDAVGLSVTVTFLSLVFWSWVLGALGALLAIPLTLLAKALLFDIDPSTRWMDVLISDRAPPDTEPDDEAPAVGPAA</sequence>
<feature type="transmembrane region" description="Helical" evidence="6">
    <location>
        <begin position="276"/>
        <end position="294"/>
    </location>
</feature>
<feature type="transmembrane region" description="Helical" evidence="6">
    <location>
        <begin position="47"/>
        <end position="64"/>
    </location>
</feature>
<feature type="transmembrane region" description="Helical" evidence="6">
    <location>
        <begin position="76"/>
        <end position="102"/>
    </location>
</feature>
<feature type="transmembrane region" description="Helical" evidence="6">
    <location>
        <begin position="20"/>
        <end position="41"/>
    </location>
</feature>
<reference evidence="7 8" key="1">
    <citation type="submission" date="2024-06" db="EMBL/GenBank/DDBJ databases">
        <title>The Natural Products Discovery Center: Release of the First 8490 Sequenced Strains for Exploring Actinobacteria Biosynthetic Diversity.</title>
        <authorList>
            <person name="Kalkreuter E."/>
            <person name="Kautsar S.A."/>
            <person name="Yang D."/>
            <person name="Bader C.D."/>
            <person name="Teijaro C.N."/>
            <person name="Fluegel L."/>
            <person name="Davis C.M."/>
            <person name="Simpson J.R."/>
            <person name="Lauterbach L."/>
            <person name="Steele A.D."/>
            <person name="Gui C."/>
            <person name="Meng S."/>
            <person name="Li G."/>
            <person name="Viehrig K."/>
            <person name="Ye F."/>
            <person name="Su P."/>
            <person name="Kiefer A.F."/>
            <person name="Nichols A."/>
            <person name="Cepeda A.J."/>
            <person name="Yan W."/>
            <person name="Fan B."/>
            <person name="Jiang Y."/>
            <person name="Adhikari A."/>
            <person name="Zheng C.-J."/>
            <person name="Schuster L."/>
            <person name="Cowan T.M."/>
            <person name="Smanski M.J."/>
            <person name="Chevrette M.G."/>
            <person name="De Carvalho L.P.S."/>
            <person name="Shen B."/>
        </authorList>
    </citation>
    <scope>NUCLEOTIDE SEQUENCE [LARGE SCALE GENOMIC DNA]</scope>
    <source>
        <strain evidence="7 8">NPDC019708</strain>
    </source>
</reference>
<organism evidence="7 8">
    <name type="scientific">Nocardia rhamnosiphila</name>
    <dbReference type="NCBI Taxonomy" id="426716"/>
    <lineage>
        <taxon>Bacteria</taxon>
        <taxon>Bacillati</taxon>
        <taxon>Actinomycetota</taxon>
        <taxon>Actinomycetes</taxon>
        <taxon>Mycobacteriales</taxon>
        <taxon>Nocardiaceae</taxon>
        <taxon>Nocardia</taxon>
    </lineage>
</organism>
<name>A0ABV2WIH6_9NOCA</name>
<accession>A0ABV2WIH6</accession>
<dbReference type="PANTHER" id="PTHR21716">
    <property type="entry name" value="TRANSMEMBRANE PROTEIN"/>
    <property type="match status" value="1"/>
</dbReference>
<feature type="transmembrane region" description="Helical" evidence="6">
    <location>
        <begin position="250"/>
        <end position="269"/>
    </location>
</feature>
<dbReference type="Proteomes" id="UP001550628">
    <property type="component" value="Unassembled WGS sequence"/>
</dbReference>
<evidence type="ECO:0000256" key="2">
    <source>
        <dbReference type="ARBA" id="ARBA00009773"/>
    </source>
</evidence>
<keyword evidence="4 6" id="KW-1133">Transmembrane helix</keyword>
<keyword evidence="5 6" id="KW-0472">Membrane</keyword>
<evidence type="ECO:0000256" key="1">
    <source>
        <dbReference type="ARBA" id="ARBA00004141"/>
    </source>
</evidence>
<protein>
    <submittedName>
        <fullName evidence="7">AI-2E family transporter</fullName>
    </submittedName>
</protein>
<comment type="caution">
    <text evidence="7">The sequence shown here is derived from an EMBL/GenBank/DDBJ whole genome shotgun (WGS) entry which is preliminary data.</text>
</comment>
<dbReference type="PANTHER" id="PTHR21716:SF64">
    <property type="entry name" value="AI-2 TRANSPORT PROTEIN TQSA"/>
    <property type="match status" value="1"/>
</dbReference>
<comment type="subcellular location">
    <subcellularLocation>
        <location evidence="1">Membrane</location>
        <topology evidence="1">Multi-pass membrane protein</topology>
    </subcellularLocation>
</comment>
<proteinExistence type="inferred from homology"/>
<dbReference type="EMBL" id="JBEYBF010000001">
    <property type="protein sequence ID" value="MEU1950686.1"/>
    <property type="molecule type" value="Genomic_DNA"/>
</dbReference>
<evidence type="ECO:0000256" key="3">
    <source>
        <dbReference type="ARBA" id="ARBA00022692"/>
    </source>
</evidence>
<comment type="similarity">
    <text evidence="2">Belongs to the autoinducer-2 exporter (AI-2E) (TC 2.A.86) family.</text>
</comment>
<evidence type="ECO:0000256" key="6">
    <source>
        <dbReference type="SAM" id="Phobius"/>
    </source>
</evidence>
<feature type="transmembrane region" description="Helical" evidence="6">
    <location>
        <begin position="159"/>
        <end position="178"/>
    </location>
</feature>